<proteinExistence type="predicted"/>
<keyword evidence="2" id="KW-1185">Reference proteome</keyword>
<sequence length="129" mass="15184">MRQSIRDWKKPPGPLNVWKIVECEEKLPDGTPRFVRFSIQDIPENRFDEAITHLCNYFVADEVKAKSLGIRVFHLTNKRLKVKFLLTEEKGVYFSSPDHEFDLITQSYTLNCGIYFETLPSFYFIIFVA</sequence>
<name>A0ACC2Q0C8_9HYME</name>
<evidence type="ECO:0000313" key="1">
    <source>
        <dbReference type="EMBL" id="KAJ8687510.1"/>
    </source>
</evidence>
<reference evidence="1" key="1">
    <citation type="submission" date="2023-04" db="EMBL/GenBank/DDBJ databases">
        <title>A chromosome-level genome assembly of the parasitoid wasp Eretmocerus hayati.</title>
        <authorList>
            <person name="Zhong Y."/>
            <person name="Liu S."/>
            <person name="Liu Y."/>
        </authorList>
    </citation>
    <scope>NUCLEOTIDE SEQUENCE</scope>
    <source>
        <strain evidence="1">ZJU_SS_LIU_2023</strain>
    </source>
</reference>
<comment type="caution">
    <text evidence="1">The sequence shown here is derived from an EMBL/GenBank/DDBJ whole genome shotgun (WGS) entry which is preliminary data.</text>
</comment>
<organism evidence="1 2">
    <name type="scientific">Eretmocerus hayati</name>
    <dbReference type="NCBI Taxonomy" id="131215"/>
    <lineage>
        <taxon>Eukaryota</taxon>
        <taxon>Metazoa</taxon>
        <taxon>Ecdysozoa</taxon>
        <taxon>Arthropoda</taxon>
        <taxon>Hexapoda</taxon>
        <taxon>Insecta</taxon>
        <taxon>Pterygota</taxon>
        <taxon>Neoptera</taxon>
        <taxon>Endopterygota</taxon>
        <taxon>Hymenoptera</taxon>
        <taxon>Apocrita</taxon>
        <taxon>Proctotrupomorpha</taxon>
        <taxon>Chalcidoidea</taxon>
        <taxon>Aphelinidae</taxon>
        <taxon>Aphelininae</taxon>
        <taxon>Eretmocerus</taxon>
    </lineage>
</organism>
<dbReference type="EMBL" id="CM056741">
    <property type="protein sequence ID" value="KAJ8687510.1"/>
    <property type="molecule type" value="Genomic_DNA"/>
</dbReference>
<evidence type="ECO:0000313" key="2">
    <source>
        <dbReference type="Proteomes" id="UP001239111"/>
    </source>
</evidence>
<protein>
    <submittedName>
        <fullName evidence="1">Uncharacterized protein</fullName>
    </submittedName>
</protein>
<accession>A0ACC2Q0C8</accession>
<gene>
    <name evidence="1" type="ORF">QAD02_023304</name>
</gene>
<dbReference type="Proteomes" id="UP001239111">
    <property type="component" value="Chromosome 1"/>
</dbReference>